<dbReference type="InterPro" id="IPR012338">
    <property type="entry name" value="Beta-lactam/transpept-like"/>
</dbReference>
<feature type="domain" description="Beta-lactamase-related" evidence="1">
    <location>
        <begin position="25"/>
        <end position="286"/>
    </location>
</feature>
<keyword evidence="3" id="KW-1185">Reference proteome</keyword>
<reference evidence="2 3" key="1">
    <citation type="submission" date="2014-01" db="EMBL/GenBank/DDBJ databases">
        <title>Sulfitobacter sp. H3 (MCCC 1A00686) Genome Sequencing.</title>
        <authorList>
            <person name="Lai Q."/>
            <person name="Hong Z."/>
        </authorList>
    </citation>
    <scope>NUCLEOTIDE SEQUENCE [LARGE SCALE GENOMIC DNA]</scope>
    <source>
        <strain evidence="2 3">H3</strain>
    </source>
</reference>
<name>A0A073J698_9RHOB</name>
<dbReference type="Pfam" id="PF00144">
    <property type="entry name" value="Beta-lactamase"/>
    <property type="match status" value="1"/>
</dbReference>
<dbReference type="Gene3D" id="3.40.710.10">
    <property type="entry name" value="DD-peptidase/beta-lactamase superfamily"/>
    <property type="match status" value="1"/>
</dbReference>
<dbReference type="OrthoDB" id="5377981at2"/>
<evidence type="ECO:0000259" key="1">
    <source>
        <dbReference type="Pfam" id="PF00144"/>
    </source>
</evidence>
<accession>A0A073J698</accession>
<gene>
    <name evidence="2" type="ORF">SUH3_11180</name>
</gene>
<sequence>MTAQTIHSYWITASGREGSCGSVEACFPYWSFTKTVIAICALKLVESGRLDLDTTLKGAPYTLRQLLGHTAGLPDYGQFPAYHAAVAAEETPWTREKLLDVALANGMLFAPAQGWSYSNIGYMFVVELIEATLEMPFREVIADMVCKPLGLTSIKLAETREQFQRVHWQSATGYDPRWVYHGCLIGNAPDAARLLHALMAGRLLQPATMHDMLDAKYLGGALPDRPWTECGYALGLMSGAMKRAGKAVGHSGGGPFCVNAVYHFPDVSDPVTVAAFTDGTAEGVAEFAAKRLATSQ</sequence>
<dbReference type="RefSeq" id="WP_037923209.1">
    <property type="nucleotide sequence ID" value="NZ_CP054599.1"/>
</dbReference>
<dbReference type="InterPro" id="IPR050789">
    <property type="entry name" value="Diverse_Enzym_Activities"/>
</dbReference>
<dbReference type="SUPFAM" id="SSF56601">
    <property type="entry name" value="beta-lactamase/transpeptidase-like"/>
    <property type="match status" value="1"/>
</dbReference>
<protein>
    <submittedName>
        <fullName evidence="2">Beta-lactamase</fullName>
    </submittedName>
</protein>
<dbReference type="PANTHER" id="PTHR43283:SF3">
    <property type="entry name" value="BETA-LACTAMASE FAMILY PROTEIN (AFU_ORTHOLOGUE AFUA_5G07500)"/>
    <property type="match status" value="1"/>
</dbReference>
<organism evidence="2 3">
    <name type="scientific">Pseudosulfitobacter pseudonitzschiae</name>
    <dbReference type="NCBI Taxonomy" id="1402135"/>
    <lineage>
        <taxon>Bacteria</taxon>
        <taxon>Pseudomonadati</taxon>
        <taxon>Pseudomonadota</taxon>
        <taxon>Alphaproteobacteria</taxon>
        <taxon>Rhodobacterales</taxon>
        <taxon>Roseobacteraceae</taxon>
        <taxon>Pseudosulfitobacter</taxon>
    </lineage>
</organism>
<evidence type="ECO:0000313" key="3">
    <source>
        <dbReference type="Proteomes" id="UP000027746"/>
    </source>
</evidence>
<evidence type="ECO:0000313" key="2">
    <source>
        <dbReference type="EMBL" id="KEJ97330.1"/>
    </source>
</evidence>
<dbReference type="EMBL" id="JAMD01000002">
    <property type="protein sequence ID" value="KEJ97330.1"/>
    <property type="molecule type" value="Genomic_DNA"/>
</dbReference>
<proteinExistence type="predicted"/>
<comment type="caution">
    <text evidence="2">The sequence shown here is derived from an EMBL/GenBank/DDBJ whole genome shotgun (WGS) entry which is preliminary data.</text>
</comment>
<dbReference type="AlphaFoldDB" id="A0A073J698"/>
<dbReference type="InterPro" id="IPR001466">
    <property type="entry name" value="Beta-lactam-related"/>
</dbReference>
<dbReference type="Proteomes" id="UP000027746">
    <property type="component" value="Unassembled WGS sequence"/>
</dbReference>
<dbReference type="GeneID" id="68871640"/>
<dbReference type="PANTHER" id="PTHR43283">
    <property type="entry name" value="BETA-LACTAMASE-RELATED"/>
    <property type="match status" value="1"/>
</dbReference>